<name>A0A8H6HHW6_9AGAR</name>
<proteinExistence type="predicted"/>
<reference evidence="2 3" key="1">
    <citation type="submission" date="2020-07" db="EMBL/GenBank/DDBJ databases">
        <title>Comparative genomics of pyrophilous fungi reveals a link between fire events and developmental genes.</title>
        <authorList>
            <consortium name="DOE Joint Genome Institute"/>
            <person name="Steindorff A.S."/>
            <person name="Carver A."/>
            <person name="Calhoun S."/>
            <person name="Stillman K."/>
            <person name="Liu H."/>
            <person name="Lipzen A."/>
            <person name="Pangilinan J."/>
            <person name="Labutti K."/>
            <person name="Bruns T.D."/>
            <person name="Grigoriev I.V."/>
        </authorList>
    </citation>
    <scope>NUCLEOTIDE SEQUENCE [LARGE SCALE GENOMIC DNA]</scope>
    <source>
        <strain evidence="2 3">CBS 144469</strain>
    </source>
</reference>
<keyword evidence="3" id="KW-1185">Reference proteome</keyword>
<organism evidence="2 3">
    <name type="scientific">Ephemerocybe angulata</name>
    <dbReference type="NCBI Taxonomy" id="980116"/>
    <lineage>
        <taxon>Eukaryota</taxon>
        <taxon>Fungi</taxon>
        <taxon>Dikarya</taxon>
        <taxon>Basidiomycota</taxon>
        <taxon>Agaricomycotina</taxon>
        <taxon>Agaricomycetes</taxon>
        <taxon>Agaricomycetidae</taxon>
        <taxon>Agaricales</taxon>
        <taxon>Agaricineae</taxon>
        <taxon>Psathyrellaceae</taxon>
        <taxon>Ephemerocybe</taxon>
    </lineage>
</organism>
<evidence type="ECO:0000256" key="1">
    <source>
        <dbReference type="SAM" id="SignalP"/>
    </source>
</evidence>
<comment type="caution">
    <text evidence="2">The sequence shown here is derived from an EMBL/GenBank/DDBJ whole genome shotgun (WGS) entry which is preliminary data.</text>
</comment>
<dbReference type="EMBL" id="JACGCI010000090">
    <property type="protein sequence ID" value="KAF6746680.1"/>
    <property type="molecule type" value="Genomic_DNA"/>
</dbReference>
<protein>
    <submittedName>
        <fullName evidence="2">Uncharacterized protein</fullName>
    </submittedName>
</protein>
<evidence type="ECO:0000313" key="3">
    <source>
        <dbReference type="Proteomes" id="UP000521943"/>
    </source>
</evidence>
<sequence length="138" mass="15192">MRPASILALIPLALSLGLLANAYDHTFDSREYVDELSVREDHFGKALATREILSEISTRELVNVLSERLERRNRTCKKCGTMVGSGDDKCPTTKPQHSLTQGTDGKWSCGICGYKSNTRALGAAETRVYEDADIVPAF</sequence>
<dbReference type="AlphaFoldDB" id="A0A8H6HHW6"/>
<accession>A0A8H6HHW6</accession>
<feature type="signal peptide" evidence="1">
    <location>
        <begin position="1"/>
        <end position="22"/>
    </location>
</feature>
<evidence type="ECO:0000313" key="2">
    <source>
        <dbReference type="EMBL" id="KAF6746680.1"/>
    </source>
</evidence>
<gene>
    <name evidence="2" type="ORF">DFP72DRAFT_855215</name>
</gene>
<dbReference type="Proteomes" id="UP000521943">
    <property type="component" value="Unassembled WGS sequence"/>
</dbReference>
<feature type="chain" id="PRO_5034214879" evidence="1">
    <location>
        <begin position="23"/>
        <end position="138"/>
    </location>
</feature>
<keyword evidence="1" id="KW-0732">Signal</keyword>